<evidence type="ECO:0000256" key="1">
    <source>
        <dbReference type="ARBA" id="ARBA00022553"/>
    </source>
</evidence>
<evidence type="ECO:0000256" key="2">
    <source>
        <dbReference type="ARBA" id="ARBA00023012"/>
    </source>
</evidence>
<proteinExistence type="predicted"/>
<dbReference type="PANTHER" id="PTHR44591:SF14">
    <property type="entry name" value="PROTEIN PILG"/>
    <property type="match status" value="1"/>
</dbReference>
<protein>
    <submittedName>
        <fullName evidence="5">Response regulator</fullName>
    </submittedName>
</protein>
<keyword evidence="2" id="KW-0902">Two-component regulatory system</keyword>
<dbReference type="SUPFAM" id="SSF52172">
    <property type="entry name" value="CheY-like"/>
    <property type="match status" value="1"/>
</dbReference>
<dbReference type="RefSeq" id="WP_264489020.1">
    <property type="nucleotide sequence ID" value="NZ_JAPDDT010000010.1"/>
</dbReference>
<dbReference type="Pfam" id="PF00072">
    <property type="entry name" value="Response_reg"/>
    <property type="match status" value="1"/>
</dbReference>
<organism evidence="5 6">
    <name type="scientific">Luteolibacter arcticus</name>
    <dbReference type="NCBI Taxonomy" id="1581411"/>
    <lineage>
        <taxon>Bacteria</taxon>
        <taxon>Pseudomonadati</taxon>
        <taxon>Verrucomicrobiota</taxon>
        <taxon>Verrucomicrobiia</taxon>
        <taxon>Verrucomicrobiales</taxon>
        <taxon>Verrucomicrobiaceae</taxon>
        <taxon>Luteolibacter</taxon>
    </lineage>
</organism>
<comment type="caution">
    <text evidence="5">The sequence shown here is derived from an EMBL/GenBank/DDBJ whole genome shotgun (WGS) entry which is preliminary data.</text>
</comment>
<dbReference type="Gene3D" id="3.40.50.2300">
    <property type="match status" value="1"/>
</dbReference>
<evidence type="ECO:0000256" key="3">
    <source>
        <dbReference type="PROSITE-ProRule" id="PRU00169"/>
    </source>
</evidence>
<keyword evidence="1 3" id="KW-0597">Phosphoprotein</keyword>
<accession>A0ABT3GN32</accession>
<dbReference type="SMART" id="SM00448">
    <property type="entry name" value="REC"/>
    <property type="match status" value="1"/>
</dbReference>
<feature type="modified residue" description="4-aspartylphosphate" evidence="3">
    <location>
        <position position="60"/>
    </location>
</feature>
<gene>
    <name evidence="5" type="ORF">OKA05_20280</name>
</gene>
<reference evidence="5 6" key="1">
    <citation type="submission" date="2022-10" db="EMBL/GenBank/DDBJ databases">
        <title>Luteolibacter arcticus strain CCTCC AB 2014275, whole genome shotgun sequencing project.</title>
        <authorList>
            <person name="Zhao G."/>
            <person name="Shen L."/>
        </authorList>
    </citation>
    <scope>NUCLEOTIDE SEQUENCE [LARGE SCALE GENOMIC DNA]</scope>
    <source>
        <strain evidence="5 6">CCTCC AB 2014275</strain>
    </source>
</reference>
<evidence type="ECO:0000313" key="6">
    <source>
        <dbReference type="Proteomes" id="UP001320876"/>
    </source>
</evidence>
<dbReference type="PROSITE" id="PS50110">
    <property type="entry name" value="RESPONSE_REGULATORY"/>
    <property type="match status" value="1"/>
</dbReference>
<evidence type="ECO:0000259" key="4">
    <source>
        <dbReference type="PROSITE" id="PS50110"/>
    </source>
</evidence>
<sequence length="200" mass="21780">MSPSPDITARRFKVLVVDDEPTLRLGFSYALADHDTETAAGGHEALVKIGEQQFDVVILDLRMPDIDGLQVIEMLRRQENPLPVVLCSAALTPSSALRAITGNVVDFLLKPVRPAELRGVIEHVLCPGEDLLSQALAKARAGHLNQAIHHLESVSEPCPRITVWTSVLRAIRLGGLEGEAAAFVKLEREGLDQLAFRVAE</sequence>
<dbReference type="CDD" id="cd00156">
    <property type="entry name" value="REC"/>
    <property type="match status" value="1"/>
</dbReference>
<dbReference type="InterPro" id="IPR050595">
    <property type="entry name" value="Bact_response_regulator"/>
</dbReference>
<keyword evidence="6" id="KW-1185">Reference proteome</keyword>
<dbReference type="InterPro" id="IPR011006">
    <property type="entry name" value="CheY-like_superfamily"/>
</dbReference>
<name>A0ABT3GN32_9BACT</name>
<dbReference type="EMBL" id="JAPDDT010000010">
    <property type="protein sequence ID" value="MCW1924912.1"/>
    <property type="molecule type" value="Genomic_DNA"/>
</dbReference>
<evidence type="ECO:0000313" key="5">
    <source>
        <dbReference type="EMBL" id="MCW1924912.1"/>
    </source>
</evidence>
<dbReference type="Proteomes" id="UP001320876">
    <property type="component" value="Unassembled WGS sequence"/>
</dbReference>
<dbReference type="PANTHER" id="PTHR44591">
    <property type="entry name" value="STRESS RESPONSE REGULATOR PROTEIN 1"/>
    <property type="match status" value="1"/>
</dbReference>
<dbReference type="InterPro" id="IPR001789">
    <property type="entry name" value="Sig_transdc_resp-reg_receiver"/>
</dbReference>
<feature type="domain" description="Response regulatory" evidence="4">
    <location>
        <begin position="13"/>
        <end position="125"/>
    </location>
</feature>